<protein>
    <submittedName>
        <fullName evidence="11">Outer membrane receptor proteins, mostly Fe transport</fullName>
    </submittedName>
</protein>
<dbReference type="SUPFAM" id="SSF56935">
    <property type="entry name" value="Porins"/>
    <property type="match status" value="1"/>
</dbReference>
<dbReference type="InterPro" id="IPR036942">
    <property type="entry name" value="Beta-barrel_TonB_sf"/>
</dbReference>
<evidence type="ECO:0000259" key="10">
    <source>
        <dbReference type="Pfam" id="PF00593"/>
    </source>
</evidence>
<dbReference type="GO" id="GO:0006826">
    <property type="term" value="P:iron ion transport"/>
    <property type="evidence" value="ECO:0007669"/>
    <property type="project" value="UniProtKB-KW"/>
</dbReference>
<proteinExistence type="predicted"/>
<evidence type="ECO:0000256" key="7">
    <source>
        <dbReference type="ARBA" id="ARBA00023077"/>
    </source>
</evidence>
<gene>
    <name evidence="11" type="ORF">MGWOODY_Mmi1814</name>
</gene>
<sequence>MRYSQDNKDFTYRQDGLPTFGYIHFPPDLDHDNEPDGYFDSTASWNAVTPNLSVKYAATPQTNLFGTISKGYKSGGFNLDYVSSWESVAIPFKPEFITNYELGIKTGNRKNTMYLNTAIFVMDYINMQQAIFQDIYEGYTISNAASALLKGMETEVSVRLLNNALTIMGGFGITNAVFNVFRDNYFNGYWNEGEEYTDVNGNGQYDDEEPFVDMDSDFSGNTISAFPKYTWNFLADFRLPVSNNIMFVSQLQADFIDEKQSQLSSSDEFNQLRDDARTLVDARVGFEMGPWSIFAWVQNMMDVEYISWTGQNGYIGVLEQDYGLPRRFGLRTSYRF</sequence>
<dbReference type="InterPro" id="IPR000531">
    <property type="entry name" value="Beta-barrel_TonB"/>
</dbReference>
<keyword evidence="5" id="KW-0408">Iron</keyword>
<comment type="subcellular location">
    <subcellularLocation>
        <location evidence="1">Cell outer membrane</location>
        <topology evidence="1">Multi-pass membrane protein</topology>
    </subcellularLocation>
</comment>
<dbReference type="PANTHER" id="PTHR32552">
    <property type="entry name" value="FERRICHROME IRON RECEPTOR-RELATED"/>
    <property type="match status" value="1"/>
</dbReference>
<evidence type="ECO:0000256" key="8">
    <source>
        <dbReference type="ARBA" id="ARBA00023136"/>
    </source>
</evidence>
<reference evidence="11" key="1">
    <citation type="submission" date="2015-10" db="EMBL/GenBank/DDBJ databases">
        <authorList>
            <person name="Gilbert D.G."/>
        </authorList>
    </citation>
    <scope>NUCLEOTIDE SEQUENCE</scope>
</reference>
<dbReference type="AlphaFoldDB" id="A0A160VH65"/>
<evidence type="ECO:0000256" key="1">
    <source>
        <dbReference type="ARBA" id="ARBA00004571"/>
    </source>
</evidence>
<evidence type="ECO:0000256" key="4">
    <source>
        <dbReference type="ARBA" id="ARBA00022692"/>
    </source>
</evidence>
<dbReference type="EMBL" id="FAXC01000357">
    <property type="protein sequence ID" value="CUV10108.1"/>
    <property type="molecule type" value="Genomic_DNA"/>
</dbReference>
<keyword evidence="2" id="KW-0813">Transport</keyword>
<evidence type="ECO:0000256" key="9">
    <source>
        <dbReference type="ARBA" id="ARBA00023237"/>
    </source>
</evidence>
<keyword evidence="3" id="KW-0410">Iron transport</keyword>
<accession>A0A160VH65</accession>
<keyword evidence="11" id="KW-0675">Receptor</keyword>
<keyword evidence="9" id="KW-0998">Cell outer membrane</keyword>
<dbReference type="InterPro" id="IPR039426">
    <property type="entry name" value="TonB-dep_rcpt-like"/>
</dbReference>
<evidence type="ECO:0000256" key="2">
    <source>
        <dbReference type="ARBA" id="ARBA00022448"/>
    </source>
</evidence>
<evidence type="ECO:0000256" key="3">
    <source>
        <dbReference type="ARBA" id="ARBA00022496"/>
    </source>
</evidence>
<dbReference type="GO" id="GO:0009279">
    <property type="term" value="C:cell outer membrane"/>
    <property type="evidence" value="ECO:0007669"/>
    <property type="project" value="UniProtKB-SubCell"/>
</dbReference>
<evidence type="ECO:0000256" key="5">
    <source>
        <dbReference type="ARBA" id="ARBA00023004"/>
    </source>
</evidence>
<keyword evidence="6" id="KW-0406">Ion transport</keyword>
<dbReference type="Gene3D" id="2.40.170.20">
    <property type="entry name" value="TonB-dependent receptor, beta-barrel domain"/>
    <property type="match status" value="1"/>
</dbReference>
<organism evidence="11">
    <name type="scientific">hydrothermal vent metagenome</name>
    <dbReference type="NCBI Taxonomy" id="652676"/>
    <lineage>
        <taxon>unclassified sequences</taxon>
        <taxon>metagenomes</taxon>
        <taxon>ecological metagenomes</taxon>
    </lineage>
</organism>
<keyword evidence="4" id="KW-0812">Transmembrane</keyword>
<dbReference type="PANTHER" id="PTHR32552:SF81">
    <property type="entry name" value="TONB-DEPENDENT OUTER MEMBRANE RECEPTOR"/>
    <property type="match status" value="1"/>
</dbReference>
<evidence type="ECO:0000313" key="11">
    <source>
        <dbReference type="EMBL" id="CUV10108.1"/>
    </source>
</evidence>
<evidence type="ECO:0000256" key="6">
    <source>
        <dbReference type="ARBA" id="ARBA00023065"/>
    </source>
</evidence>
<keyword evidence="8" id="KW-0472">Membrane</keyword>
<dbReference type="Pfam" id="PF00593">
    <property type="entry name" value="TonB_dep_Rec_b-barrel"/>
    <property type="match status" value="1"/>
</dbReference>
<keyword evidence="7" id="KW-0798">TonB box</keyword>
<feature type="domain" description="TonB-dependent receptor-like beta-barrel" evidence="10">
    <location>
        <begin position="37"/>
        <end position="299"/>
    </location>
</feature>
<name>A0A160VH65_9ZZZZ</name>